<dbReference type="AlphaFoldDB" id="A0A6A5WF92"/>
<dbReference type="PANTHER" id="PTHR31983:SF0">
    <property type="entry name" value="GLUCAN ENDO-1,3-BETA-D-GLUCOSIDASE 2"/>
    <property type="match status" value="1"/>
</dbReference>
<feature type="region of interest" description="Disordered" evidence="9">
    <location>
        <begin position="904"/>
        <end position="941"/>
    </location>
</feature>
<dbReference type="EC" id="3.2.1.39" evidence="3"/>
<keyword evidence="7" id="KW-0961">Cell wall biogenesis/degradation</keyword>
<dbReference type="GO" id="GO:0071555">
    <property type="term" value="P:cell wall organization"/>
    <property type="evidence" value="ECO:0007669"/>
    <property type="project" value="UniProtKB-KW"/>
</dbReference>
<dbReference type="PANTHER" id="PTHR31983">
    <property type="entry name" value="ENDO-1,3(4)-BETA-GLUCANASE 1"/>
    <property type="match status" value="1"/>
</dbReference>
<evidence type="ECO:0000256" key="10">
    <source>
        <dbReference type="SAM" id="SignalP"/>
    </source>
</evidence>
<organism evidence="13 14">
    <name type="scientific">Amniculicola lignicola CBS 123094</name>
    <dbReference type="NCBI Taxonomy" id="1392246"/>
    <lineage>
        <taxon>Eukaryota</taxon>
        <taxon>Fungi</taxon>
        <taxon>Dikarya</taxon>
        <taxon>Ascomycota</taxon>
        <taxon>Pezizomycotina</taxon>
        <taxon>Dothideomycetes</taxon>
        <taxon>Pleosporomycetidae</taxon>
        <taxon>Pleosporales</taxon>
        <taxon>Amniculicolaceae</taxon>
        <taxon>Amniculicola</taxon>
    </lineage>
</organism>
<feature type="compositionally biased region" description="Polar residues" evidence="9">
    <location>
        <begin position="71"/>
        <end position="82"/>
    </location>
</feature>
<dbReference type="Pfam" id="PF03639">
    <property type="entry name" value="Glyco_hydro_81"/>
    <property type="match status" value="1"/>
</dbReference>
<keyword evidence="8" id="KW-0624">Polysaccharide degradation</keyword>
<evidence type="ECO:0000259" key="11">
    <source>
        <dbReference type="Pfam" id="PF03639"/>
    </source>
</evidence>
<evidence type="ECO:0000256" key="8">
    <source>
        <dbReference type="ARBA" id="ARBA00023326"/>
    </source>
</evidence>
<evidence type="ECO:0000313" key="14">
    <source>
        <dbReference type="Proteomes" id="UP000799779"/>
    </source>
</evidence>
<evidence type="ECO:0000256" key="4">
    <source>
        <dbReference type="ARBA" id="ARBA00022801"/>
    </source>
</evidence>
<keyword evidence="6" id="KW-0326">Glycosidase</keyword>
<dbReference type="GO" id="GO:0052861">
    <property type="term" value="F:endo-1,3(4)-beta-glucanase activity"/>
    <property type="evidence" value="ECO:0007669"/>
    <property type="project" value="InterPro"/>
</dbReference>
<keyword evidence="10" id="KW-0732">Signal</keyword>
<evidence type="ECO:0000256" key="5">
    <source>
        <dbReference type="ARBA" id="ARBA00023277"/>
    </source>
</evidence>
<sequence length="941" mass="102364">MAKLAFMLALVQVSLVHGRPTGELRRDALVVEDRDVTLSTELGATTSYTSHINSLQTATVTVSPSVTGTINTGLPSGGNTQDPVKGPSITEPLGSLAPIQSTLSPGTTTPAAPVSADIFSPMATDAPPQQITARDDHPVQKIGIVDDNLPMGTNKFYANWFLGSQTAPVWTQPYSLAWAKGFGNTWGMAISHTERSQLAWDTEKTPPRYFIGPINMQHIVFSATELGGSTSLSTESHTVFSVIAHLAAAPGGAPLISLPCIQGMGFVTAMYQGATPQLNSGTFFRTLKYVGDLDGITYKYRIILEDNSEWLLYATPVASSGTVPFELMNSGLIEGPEGFVGIIQVAKVPAESSGERVYDQSAGAFAVNATISGNVNGNTGSYTISWGKEGITSQPLVMFALPHHVESFDETTAAALTNVELVTTTKGYARAIVADKMTLIENGLPTSIGFGPWVPSSSNGGDGFENINLNAEAITAINNAASLELAEDMIAQTSLNSMYYSGKGLAKFAGILYTLQSMAKNTQLAAAGLLKLKDAFNVFANNTQPLPLVYDSHWKGVVSSGSYATGDLGMDFGNSAYNDHHFHYGYFVYTAAVISYLDPAWLEVGQNKAWVNMLVRDYANPSANDPYFPQLRSFDWYHGHSWAKGLFESFDGKDQESSSEDTFATYALKMWGKISGDANLEARGNLQLALQARSLRNYFLLSEDNKVQPEQFLGNKVTGILFENKVDHTTYFGANPEYIQGIHMMPLNPSSAYTRPASFVLQEWNTYFSNGRVDTVQGGWRGVLYGNLAMVDPQTAYQFFSNPDFDWKFLDGGASRTWYLAFAAAMSGTGQTQGQARVRGQKSVVRPLPPPALVEGEVVDTPSIVEGVVVSPVIEDVFYTPGTTVVATPTPEETEYTDEFLWDRKEEDTDADYNESAETYYPWEKETYDEDDDSTYWDEKK</sequence>
<dbReference type="Gene3D" id="2.70.98.30">
    <property type="entry name" value="Golgi alpha-mannosidase II, domain 4"/>
    <property type="match status" value="1"/>
</dbReference>
<dbReference type="EMBL" id="ML977588">
    <property type="protein sequence ID" value="KAF2000570.1"/>
    <property type="molecule type" value="Genomic_DNA"/>
</dbReference>
<comment type="catalytic activity">
    <reaction evidence="1">
        <text>Hydrolysis of (1-&gt;3)-beta-D-glucosidic linkages in (1-&gt;3)-beta-D-glucans.</text>
        <dbReference type="EC" id="3.2.1.39"/>
    </reaction>
</comment>
<evidence type="ECO:0000256" key="6">
    <source>
        <dbReference type="ARBA" id="ARBA00023295"/>
    </source>
</evidence>
<keyword evidence="4 13" id="KW-0378">Hydrolase</keyword>
<dbReference type="Pfam" id="PF17652">
    <property type="entry name" value="Glyco_hydro81C"/>
    <property type="match status" value="1"/>
</dbReference>
<evidence type="ECO:0000259" key="12">
    <source>
        <dbReference type="Pfam" id="PF17652"/>
    </source>
</evidence>
<evidence type="ECO:0000256" key="2">
    <source>
        <dbReference type="ARBA" id="ARBA00010730"/>
    </source>
</evidence>
<feature type="compositionally biased region" description="Acidic residues" evidence="9">
    <location>
        <begin position="927"/>
        <end position="941"/>
    </location>
</feature>
<dbReference type="OrthoDB" id="4473401at2759"/>
<evidence type="ECO:0000256" key="9">
    <source>
        <dbReference type="SAM" id="MobiDB-lite"/>
    </source>
</evidence>
<keyword evidence="5" id="KW-0119">Carbohydrate metabolism</keyword>
<keyword evidence="14" id="KW-1185">Reference proteome</keyword>
<dbReference type="GO" id="GO:0042973">
    <property type="term" value="F:glucan endo-1,3-beta-D-glucosidase activity"/>
    <property type="evidence" value="ECO:0007669"/>
    <property type="project" value="UniProtKB-EC"/>
</dbReference>
<dbReference type="Gene3D" id="1.20.5.420">
    <property type="entry name" value="Immunoglobulin FC, subunit C"/>
    <property type="match status" value="1"/>
</dbReference>
<protein>
    <recommendedName>
        <fullName evidence="3">glucan endo-1,3-beta-D-glucosidase</fullName>
        <ecNumber evidence="3">3.2.1.39</ecNumber>
    </recommendedName>
</protein>
<evidence type="ECO:0000313" key="13">
    <source>
        <dbReference type="EMBL" id="KAF2000570.1"/>
    </source>
</evidence>
<accession>A0A6A5WF92</accession>
<dbReference type="PROSITE" id="PS52008">
    <property type="entry name" value="GH81"/>
    <property type="match status" value="1"/>
</dbReference>
<name>A0A6A5WF92_9PLEO</name>
<feature type="domain" description="Glycosyl hydrolase family 81 N-terminal" evidence="11">
    <location>
        <begin position="137"/>
        <end position="454"/>
    </location>
</feature>
<dbReference type="InterPro" id="IPR040451">
    <property type="entry name" value="GH81_N"/>
</dbReference>
<reference evidence="13" key="1">
    <citation type="journal article" date="2020" name="Stud. Mycol.">
        <title>101 Dothideomycetes genomes: a test case for predicting lifestyles and emergence of pathogens.</title>
        <authorList>
            <person name="Haridas S."/>
            <person name="Albert R."/>
            <person name="Binder M."/>
            <person name="Bloem J."/>
            <person name="Labutti K."/>
            <person name="Salamov A."/>
            <person name="Andreopoulos B."/>
            <person name="Baker S."/>
            <person name="Barry K."/>
            <person name="Bills G."/>
            <person name="Bluhm B."/>
            <person name="Cannon C."/>
            <person name="Castanera R."/>
            <person name="Culley D."/>
            <person name="Daum C."/>
            <person name="Ezra D."/>
            <person name="Gonzalez J."/>
            <person name="Henrissat B."/>
            <person name="Kuo A."/>
            <person name="Liang C."/>
            <person name="Lipzen A."/>
            <person name="Lutzoni F."/>
            <person name="Magnuson J."/>
            <person name="Mondo S."/>
            <person name="Nolan M."/>
            <person name="Ohm R."/>
            <person name="Pangilinan J."/>
            <person name="Park H.-J."/>
            <person name="Ramirez L."/>
            <person name="Alfaro M."/>
            <person name="Sun H."/>
            <person name="Tritt A."/>
            <person name="Yoshinaga Y."/>
            <person name="Zwiers L.-H."/>
            <person name="Turgeon B."/>
            <person name="Goodwin S."/>
            <person name="Spatafora J."/>
            <person name="Crous P."/>
            <person name="Grigoriev I."/>
        </authorList>
    </citation>
    <scope>NUCLEOTIDE SEQUENCE</scope>
    <source>
        <strain evidence="13">CBS 123094</strain>
    </source>
</reference>
<gene>
    <name evidence="13" type="ORF">P154DRAFT_491739</name>
</gene>
<dbReference type="GO" id="GO:0009986">
    <property type="term" value="C:cell surface"/>
    <property type="evidence" value="ECO:0007669"/>
    <property type="project" value="TreeGrafter"/>
</dbReference>
<proteinExistence type="inferred from homology"/>
<dbReference type="GO" id="GO:0000272">
    <property type="term" value="P:polysaccharide catabolic process"/>
    <property type="evidence" value="ECO:0007669"/>
    <property type="project" value="UniProtKB-KW"/>
</dbReference>
<evidence type="ECO:0000256" key="7">
    <source>
        <dbReference type="ARBA" id="ARBA00023316"/>
    </source>
</evidence>
<dbReference type="InterPro" id="IPR040720">
    <property type="entry name" value="GH81_C"/>
</dbReference>
<feature type="signal peptide" evidence="10">
    <location>
        <begin position="1"/>
        <end position="18"/>
    </location>
</feature>
<feature type="chain" id="PRO_5025538629" description="glucan endo-1,3-beta-D-glucosidase" evidence="10">
    <location>
        <begin position="19"/>
        <end position="941"/>
    </location>
</feature>
<feature type="domain" description="Glycosyl hydrolase family 81 C-terminal" evidence="12">
    <location>
        <begin position="469"/>
        <end position="820"/>
    </location>
</feature>
<feature type="region of interest" description="Disordered" evidence="9">
    <location>
        <begin position="71"/>
        <end position="96"/>
    </location>
</feature>
<dbReference type="InterPro" id="IPR005200">
    <property type="entry name" value="Endo-beta-glucanase"/>
</dbReference>
<dbReference type="Gene3D" id="1.10.287.1170">
    <property type="entry name" value="glycoside hydrolase family 81 endo-[beta] glucanase"/>
    <property type="match status" value="1"/>
</dbReference>
<evidence type="ECO:0000256" key="3">
    <source>
        <dbReference type="ARBA" id="ARBA00012780"/>
    </source>
</evidence>
<evidence type="ECO:0000256" key="1">
    <source>
        <dbReference type="ARBA" id="ARBA00000382"/>
    </source>
</evidence>
<dbReference type="Proteomes" id="UP000799779">
    <property type="component" value="Unassembled WGS sequence"/>
</dbReference>
<comment type="similarity">
    <text evidence="2">Belongs to the glycosyl hydrolase 81 family.</text>
</comment>
<dbReference type="FunFam" id="2.70.98.30:FF:000006">
    <property type="entry name" value="Endo-1,3-beta-glucanase Engl1"/>
    <property type="match status" value="1"/>
</dbReference>